<dbReference type="OrthoDB" id="4757095at2759"/>
<name>A0A0U5GT92_ASPCI</name>
<evidence type="ECO:0000259" key="1">
    <source>
        <dbReference type="Pfam" id="PF24864"/>
    </source>
</evidence>
<keyword evidence="3" id="KW-1185">Reference proteome</keyword>
<evidence type="ECO:0000313" key="3">
    <source>
        <dbReference type="Proteomes" id="UP000054771"/>
    </source>
</evidence>
<dbReference type="EMBL" id="CDMC01000006">
    <property type="protein sequence ID" value="CEN62039.1"/>
    <property type="molecule type" value="Genomic_DNA"/>
</dbReference>
<dbReference type="Proteomes" id="UP000054771">
    <property type="component" value="Unassembled WGS sequence"/>
</dbReference>
<organism evidence="2 3">
    <name type="scientific">Aspergillus calidoustus</name>
    <dbReference type="NCBI Taxonomy" id="454130"/>
    <lineage>
        <taxon>Eukaryota</taxon>
        <taxon>Fungi</taxon>
        <taxon>Dikarya</taxon>
        <taxon>Ascomycota</taxon>
        <taxon>Pezizomycotina</taxon>
        <taxon>Eurotiomycetes</taxon>
        <taxon>Eurotiomycetidae</taxon>
        <taxon>Eurotiales</taxon>
        <taxon>Aspergillaceae</taxon>
        <taxon>Aspergillus</taxon>
        <taxon>Aspergillus subgen. Nidulantes</taxon>
    </lineage>
</organism>
<proteinExistence type="predicted"/>
<sequence length="236" mass="27120">MAVEFNLCEVIQIMLVLGPKMLWDAIRKGTLKRNIRRSRETVFAPVIEYRERRTPLAFTPMFRRALTPPPSPSPSVEQGVPHSAETMDMHMQTQSGFSKLPIEIREMLYHGVLCVPYMHLHKDAGIARVHGGQYNYILRCLHMVDPGFYQPEPSHPGIGQLHVCRWIYSESVSILYEHNTFSLNQHALNAMPRTIIPTRLASIRKLRVYVSVTTANDRMRWIHESEILKQFTGSAA</sequence>
<dbReference type="Pfam" id="PF24864">
    <property type="entry name" value="DUF7730"/>
    <property type="match status" value="1"/>
</dbReference>
<evidence type="ECO:0000313" key="2">
    <source>
        <dbReference type="EMBL" id="CEN62039.1"/>
    </source>
</evidence>
<dbReference type="PANTHER" id="PTHR38790:SF9">
    <property type="entry name" value="F-BOX DOMAIN-CONTAINING PROTEIN"/>
    <property type="match status" value="1"/>
</dbReference>
<gene>
    <name evidence="2" type="ORF">ASPCAL08681</name>
</gene>
<dbReference type="InterPro" id="IPR056632">
    <property type="entry name" value="DUF7730"/>
</dbReference>
<reference evidence="3" key="1">
    <citation type="journal article" date="2016" name="Genome Announc.">
        <title>Draft genome sequences of fungus Aspergillus calidoustus.</title>
        <authorList>
            <person name="Horn F."/>
            <person name="Linde J."/>
            <person name="Mattern D.J."/>
            <person name="Walther G."/>
            <person name="Guthke R."/>
            <person name="Scherlach K."/>
            <person name="Martin K."/>
            <person name="Brakhage A.A."/>
            <person name="Petzke L."/>
            <person name="Valiante V."/>
        </authorList>
    </citation>
    <scope>NUCLEOTIDE SEQUENCE [LARGE SCALE GENOMIC DNA]</scope>
    <source>
        <strain evidence="3">SF006504</strain>
    </source>
</reference>
<accession>A0A0U5GT92</accession>
<dbReference type="PANTHER" id="PTHR38790">
    <property type="entry name" value="2EXR DOMAIN-CONTAINING PROTEIN-RELATED"/>
    <property type="match status" value="1"/>
</dbReference>
<feature type="domain" description="DUF7730" evidence="1">
    <location>
        <begin position="90"/>
        <end position="212"/>
    </location>
</feature>
<dbReference type="STRING" id="454130.A0A0U5GT92"/>
<protein>
    <recommendedName>
        <fullName evidence="1">DUF7730 domain-containing protein</fullName>
    </recommendedName>
</protein>
<dbReference type="AlphaFoldDB" id="A0A0U5GT92"/>